<feature type="compositionally biased region" description="Basic and acidic residues" evidence="1">
    <location>
        <begin position="146"/>
        <end position="159"/>
    </location>
</feature>
<feature type="region of interest" description="Disordered" evidence="1">
    <location>
        <begin position="49"/>
        <end position="68"/>
    </location>
</feature>
<evidence type="ECO:0000313" key="2">
    <source>
        <dbReference type="EMBL" id="GCC46401.1"/>
    </source>
</evidence>
<feature type="region of interest" description="Disordered" evidence="1">
    <location>
        <begin position="101"/>
        <end position="200"/>
    </location>
</feature>
<name>A0A401TUT7_CHIPU</name>
<sequence>MRFVREARDTDARPVDAHVELRPRRRGPSARRDHAECLGSPIRDLERGLAGDQFDRAGRSSRSERDAGARVHLDRDAVHHGHLALLADAGTIISAQFEQRRPQIERRVHHHDPGCRGRQRTSDDRTAAGDRRPAAGGRAAARRPRIREQALARGAERLPEPAGLRKSRRMRRALAAPAPQGRRVGRPRLSGRQTTNPGMGFALKRGKLVVMLVALNHQRCMLPVVLKPVVAMLCGRAGGPP</sequence>
<gene>
    <name evidence="2" type="ORF">chiPu_0030480</name>
</gene>
<keyword evidence="3" id="KW-1185">Reference proteome</keyword>
<feature type="non-terminal residue" evidence="2">
    <location>
        <position position="241"/>
    </location>
</feature>
<evidence type="ECO:0000256" key="1">
    <source>
        <dbReference type="SAM" id="MobiDB-lite"/>
    </source>
</evidence>
<accession>A0A401TUT7</accession>
<evidence type="ECO:0000313" key="3">
    <source>
        <dbReference type="Proteomes" id="UP000287033"/>
    </source>
</evidence>
<dbReference type="EMBL" id="BEZZ01184474">
    <property type="protein sequence ID" value="GCC46401.1"/>
    <property type="molecule type" value="Genomic_DNA"/>
</dbReference>
<dbReference type="AlphaFoldDB" id="A0A401TUT7"/>
<protein>
    <submittedName>
        <fullName evidence="2">Uncharacterized protein</fullName>
    </submittedName>
</protein>
<feature type="compositionally biased region" description="Basic and acidic residues" evidence="1">
    <location>
        <begin position="101"/>
        <end position="133"/>
    </location>
</feature>
<proteinExistence type="predicted"/>
<comment type="caution">
    <text evidence="2">The sequence shown here is derived from an EMBL/GenBank/DDBJ whole genome shotgun (WGS) entry which is preliminary data.</text>
</comment>
<reference evidence="2 3" key="1">
    <citation type="journal article" date="2018" name="Nat. Ecol. Evol.">
        <title>Shark genomes provide insights into elasmobranch evolution and the origin of vertebrates.</title>
        <authorList>
            <person name="Hara Y"/>
            <person name="Yamaguchi K"/>
            <person name="Onimaru K"/>
            <person name="Kadota M"/>
            <person name="Koyanagi M"/>
            <person name="Keeley SD"/>
            <person name="Tatsumi K"/>
            <person name="Tanaka K"/>
            <person name="Motone F"/>
            <person name="Kageyama Y"/>
            <person name="Nozu R"/>
            <person name="Adachi N"/>
            <person name="Nishimura O"/>
            <person name="Nakagawa R"/>
            <person name="Tanegashima C"/>
            <person name="Kiyatake I"/>
            <person name="Matsumoto R"/>
            <person name="Murakumo K"/>
            <person name="Nishida K"/>
            <person name="Terakita A"/>
            <person name="Kuratani S"/>
            <person name="Sato K"/>
            <person name="Hyodo S Kuraku.S."/>
        </authorList>
    </citation>
    <scope>NUCLEOTIDE SEQUENCE [LARGE SCALE GENOMIC DNA]</scope>
</reference>
<dbReference type="Proteomes" id="UP000287033">
    <property type="component" value="Unassembled WGS sequence"/>
</dbReference>
<organism evidence="2 3">
    <name type="scientific">Chiloscyllium punctatum</name>
    <name type="common">Brownbanded bambooshark</name>
    <name type="synonym">Hemiscyllium punctatum</name>
    <dbReference type="NCBI Taxonomy" id="137246"/>
    <lineage>
        <taxon>Eukaryota</taxon>
        <taxon>Metazoa</taxon>
        <taxon>Chordata</taxon>
        <taxon>Craniata</taxon>
        <taxon>Vertebrata</taxon>
        <taxon>Chondrichthyes</taxon>
        <taxon>Elasmobranchii</taxon>
        <taxon>Galeomorphii</taxon>
        <taxon>Galeoidea</taxon>
        <taxon>Orectolobiformes</taxon>
        <taxon>Hemiscylliidae</taxon>
        <taxon>Chiloscyllium</taxon>
    </lineage>
</organism>